<evidence type="ECO:0000313" key="2">
    <source>
        <dbReference type="Proteomes" id="UP000593567"/>
    </source>
</evidence>
<dbReference type="Proteomes" id="UP000593567">
    <property type="component" value="Unassembled WGS sequence"/>
</dbReference>
<dbReference type="GO" id="GO:0006405">
    <property type="term" value="P:RNA export from nucleus"/>
    <property type="evidence" value="ECO:0007669"/>
    <property type="project" value="TreeGrafter"/>
</dbReference>
<dbReference type="GO" id="GO:0006606">
    <property type="term" value="P:protein import into nucleus"/>
    <property type="evidence" value="ECO:0007669"/>
    <property type="project" value="TreeGrafter"/>
</dbReference>
<gene>
    <name evidence="1" type="ORF">EB796_008377</name>
</gene>
<organism evidence="1 2">
    <name type="scientific">Bugula neritina</name>
    <name type="common">Brown bryozoan</name>
    <name type="synonym">Sertularia neritina</name>
    <dbReference type="NCBI Taxonomy" id="10212"/>
    <lineage>
        <taxon>Eukaryota</taxon>
        <taxon>Metazoa</taxon>
        <taxon>Spiralia</taxon>
        <taxon>Lophotrochozoa</taxon>
        <taxon>Bryozoa</taxon>
        <taxon>Gymnolaemata</taxon>
        <taxon>Cheilostomatida</taxon>
        <taxon>Flustrina</taxon>
        <taxon>Buguloidea</taxon>
        <taxon>Bugulidae</taxon>
        <taxon>Bugula</taxon>
    </lineage>
</organism>
<protein>
    <submittedName>
        <fullName evidence="1">NUP188</fullName>
    </submittedName>
</protein>
<dbReference type="AlphaFoldDB" id="A0A7J7K5Y0"/>
<sequence>MISFGTEVLDLVILEQYSLQVAKTTSLESCLSTQGNASQCHIARIISSYTYHRHHTRLAVISTQLLNVIAQESRMSLLSSFGEDAHSIRSGFLRRLALRSEDPQFKVVLIELLTTCVAHQPGLLELFLSGKAMQATSLLDITQEMISVNKQFTHLCPGHLLLAAFNFVLALWTSGRQRVTQQLSDNKAFWEAVVSPLTKMLGPMGTTSDTHPLKAKLYCNVLQLLAYQLYQRDSSLNEFHSALENVTQSQWQEICTFLHKELKAISNPPDESTLPADKAMRYSSAVHLLDSYRMFISTMWLAESSLFKQETRLSVMNQVLDTLSHTLSGELTPVDQRLASMLSSLYFELLTQWSSHFTDWASSYHKLAQALHASTNDGADIHILPPTLVGILASLQLICSQKLQAKSSIDSTSTSYNILFC</sequence>
<dbReference type="InterPro" id="IPR044840">
    <property type="entry name" value="Nup188"/>
</dbReference>
<dbReference type="PANTHER" id="PTHR31431:SF1">
    <property type="entry name" value="NUCLEOPORIN NUP188"/>
    <property type="match status" value="1"/>
</dbReference>
<evidence type="ECO:0000313" key="1">
    <source>
        <dbReference type="EMBL" id="KAF6033311.1"/>
    </source>
</evidence>
<dbReference type="EMBL" id="VXIV02001387">
    <property type="protein sequence ID" value="KAF6033311.1"/>
    <property type="molecule type" value="Genomic_DNA"/>
</dbReference>
<proteinExistence type="predicted"/>
<dbReference type="PANTHER" id="PTHR31431">
    <property type="entry name" value="NUCLEOPORIN NUP188 HOMOLOG"/>
    <property type="match status" value="1"/>
</dbReference>
<comment type="caution">
    <text evidence="1">The sequence shown here is derived from an EMBL/GenBank/DDBJ whole genome shotgun (WGS) entry which is preliminary data.</text>
</comment>
<dbReference type="GO" id="GO:0044611">
    <property type="term" value="C:nuclear pore inner ring"/>
    <property type="evidence" value="ECO:0007669"/>
    <property type="project" value="TreeGrafter"/>
</dbReference>
<accession>A0A7J7K5Y0</accession>
<dbReference type="GO" id="GO:0017056">
    <property type="term" value="F:structural constituent of nuclear pore"/>
    <property type="evidence" value="ECO:0007669"/>
    <property type="project" value="InterPro"/>
</dbReference>
<name>A0A7J7K5Y0_BUGNE</name>
<keyword evidence="2" id="KW-1185">Reference proteome</keyword>
<reference evidence="1" key="1">
    <citation type="submission" date="2020-06" db="EMBL/GenBank/DDBJ databases">
        <title>Draft genome of Bugula neritina, a colonial animal packing powerful symbionts and potential medicines.</title>
        <authorList>
            <person name="Rayko M."/>
        </authorList>
    </citation>
    <scope>NUCLEOTIDE SEQUENCE [LARGE SCALE GENOMIC DNA]</scope>
    <source>
        <strain evidence="1">Kwan_BN1</strain>
    </source>
</reference>
<dbReference type="OrthoDB" id="102511at2759"/>